<sequence>MEGRLGDRRGGETLRGCRSRSSLLKLLSGCAPRCLPGDIMLAPRVSDDVQSQGTSYSGDSSRIGEDRYKHFAVILSASTLDEVDHSAKTGLIGDQSGIPAFSGIQVTGLLQLNSTSSKVAAEPTATSNKDPDTRFAHLTQQEVPRCHINRFFPLKYAILDRGITS</sequence>
<organism evidence="1 2">
    <name type="scientific">Armillaria ostoyae</name>
    <name type="common">Armillaria root rot fungus</name>
    <dbReference type="NCBI Taxonomy" id="47428"/>
    <lineage>
        <taxon>Eukaryota</taxon>
        <taxon>Fungi</taxon>
        <taxon>Dikarya</taxon>
        <taxon>Basidiomycota</taxon>
        <taxon>Agaricomycotina</taxon>
        <taxon>Agaricomycetes</taxon>
        <taxon>Agaricomycetidae</taxon>
        <taxon>Agaricales</taxon>
        <taxon>Marasmiineae</taxon>
        <taxon>Physalacriaceae</taxon>
        <taxon>Armillaria</taxon>
    </lineage>
</organism>
<dbReference type="OrthoDB" id="10567600at2759"/>
<evidence type="ECO:0000313" key="2">
    <source>
        <dbReference type="Proteomes" id="UP000219338"/>
    </source>
</evidence>
<proteinExistence type="predicted"/>
<reference evidence="2" key="1">
    <citation type="journal article" date="2017" name="Nat. Ecol. Evol.">
        <title>Genome expansion and lineage-specific genetic innovations in the forest pathogenic fungi Armillaria.</title>
        <authorList>
            <person name="Sipos G."/>
            <person name="Prasanna A.N."/>
            <person name="Walter M.C."/>
            <person name="O'Connor E."/>
            <person name="Balint B."/>
            <person name="Krizsan K."/>
            <person name="Kiss B."/>
            <person name="Hess J."/>
            <person name="Varga T."/>
            <person name="Slot J."/>
            <person name="Riley R."/>
            <person name="Boka B."/>
            <person name="Rigling D."/>
            <person name="Barry K."/>
            <person name="Lee J."/>
            <person name="Mihaltcheva S."/>
            <person name="LaButti K."/>
            <person name="Lipzen A."/>
            <person name="Waldron R."/>
            <person name="Moloney N.M."/>
            <person name="Sperisen C."/>
            <person name="Kredics L."/>
            <person name="Vagvoelgyi C."/>
            <person name="Patrignani A."/>
            <person name="Fitzpatrick D."/>
            <person name="Nagy I."/>
            <person name="Doyle S."/>
            <person name="Anderson J.B."/>
            <person name="Grigoriev I.V."/>
            <person name="Gueldener U."/>
            <person name="Muensterkoetter M."/>
            <person name="Nagy L.G."/>
        </authorList>
    </citation>
    <scope>NUCLEOTIDE SEQUENCE [LARGE SCALE GENOMIC DNA]</scope>
    <source>
        <strain evidence="2">C18/9</strain>
    </source>
</reference>
<evidence type="ECO:0000313" key="1">
    <source>
        <dbReference type="EMBL" id="SJL02877.1"/>
    </source>
</evidence>
<dbReference type="EMBL" id="FUEG01000004">
    <property type="protein sequence ID" value="SJL02877.1"/>
    <property type="molecule type" value="Genomic_DNA"/>
</dbReference>
<name>A0A284R2D0_ARMOS</name>
<keyword evidence="2" id="KW-1185">Reference proteome</keyword>
<dbReference type="Proteomes" id="UP000219338">
    <property type="component" value="Unassembled WGS sequence"/>
</dbReference>
<dbReference type="AlphaFoldDB" id="A0A284R2D0"/>
<accession>A0A284R2D0</accession>
<gene>
    <name evidence="1" type="ORF">ARMOST_06218</name>
</gene>
<protein>
    <submittedName>
        <fullName evidence="1">Uncharacterized protein</fullName>
    </submittedName>
</protein>